<dbReference type="GO" id="GO:0008270">
    <property type="term" value="F:zinc ion binding"/>
    <property type="evidence" value="ECO:0007669"/>
    <property type="project" value="UniProtKB-KW"/>
</dbReference>
<dbReference type="InterPro" id="IPR007219">
    <property type="entry name" value="XnlR_reg_dom"/>
</dbReference>
<dbReference type="GO" id="GO:0000785">
    <property type="term" value="C:chromatin"/>
    <property type="evidence" value="ECO:0007669"/>
    <property type="project" value="TreeGrafter"/>
</dbReference>
<evidence type="ECO:0000256" key="6">
    <source>
        <dbReference type="ARBA" id="ARBA00023242"/>
    </source>
</evidence>
<name>A0A478EAV7_TALPI</name>
<reference evidence="10" key="1">
    <citation type="journal article" date="2015" name="Genome Announc.">
        <title>Draft genome sequence of Talaromyces cellulolyticus strain Y-94, a source of lignocellulosic biomass-degrading enzymes.</title>
        <authorList>
            <person name="Fujii T."/>
            <person name="Koike H."/>
            <person name="Sawayama S."/>
            <person name="Yano S."/>
            <person name="Inoue H."/>
        </authorList>
    </citation>
    <scope>NUCLEOTIDE SEQUENCE [LARGE SCALE GENOMIC DNA]</scope>
    <source>
        <strain evidence="10">Y-94</strain>
    </source>
</reference>
<feature type="region of interest" description="Disordered" evidence="7">
    <location>
        <begin position="483"/>
        <end position="502"/>
    </location>
</feature>
<evidence type="ECO:0000259" key="8">
    <source>
        <dbReference type="Pfam" id="PF04082"/>
    </source>
</evidence>
<feature type="region of interest" description="Disordered" evidence="7">
    <location>
        <begin position="155"/>
        <end position="175"/>
    </location>
</feature>
<protein>
    <recommendedName>
        <fullName evidence="8">Xylanolytic transcriptional activator regulatory domain-containing protein</fullName>
    </recommendedName>
</protein>
<keyword evidence="3" id="KW-0677">Repeat</keyword>
<evidence type="ECO:0000256" key="5">
    <source>
        <dbReference type="ARBA" id="ARBA00022833"/>
    </source>
</evidence>
<feature type="domain" description="Xylanolytic transcriptional activator regulatory" evidence="8">
    <location>
        <begin position="227"/>
        <end position="430"/>
    </location>
</feature>
<dbReference type="GO" id="GO:0006351">
    <property type="term" value="P:DNA-templated transcription"/>
    <property type="evidence" value="ECO:0007669"/>
    <property type="project" value="InterPro"/>
</dbReference>
<dbReference type="AlphaFoldDB" id="A0A478EAV7"/>
<evidence type="ECO:0000256" key="7">
    <source>
        <dbReference type="SAM" id="MobiDB-lite"/>
    </source>
</evidence>
<feature type="compositionally biased region" description="Polar residues" evidence="7">
    <location>
        <begin position="650"/>
        <end position="672"/>
    </location>
</feature>
<keyword evidence="5" id="KW-0862">Zinc</keyword>
<evidence type="ECO:0000313" key="9">
    <source>
        <dbReference type="EMBL" id="GAM42472.1"/>
    </source>
</evidence>
<dbReference type="PANTHER" id="PTHR40626:SF23">
    <property type="entry name" value="TRANSCRIPTION FACTOR WITH C2H2 AND ZN(2)-CYS(6) DNA BINDING DOMAIN (EUROFUNG)"/>
    <property type="match status" value="1"/>
</dbReference>
<gene>
    <name evidence="9" type="ORF">TCE0_044f16486</name>
</gene>
<organism evidence="9 10">
    <name type="scientific">Talaromyces pinophilus</name>
    <name type="common">Penicillium pinophilum</name>
    <dbReference type="NCBI Taxonomy" id="128442"/>
    <lineage>
        <taxon>Eukaryota</taxon>
        <taxon>Fungi</taxon>
        <taxon>Dikarya</taxon>
        <taxon>Ascomycota</taxon>
        <taxon>Pezizomycotina</taxon>
        <taxon>Eurotiomycetes</taxon>
        <taxon>Eurotiomycetidae</taxon>
        <taxon>Eurotiales</taxon>
        <taxon>Trichocomaceae</taxon>
        <taxon>Talaromyces</taxon>
        <taxon>Talaromyces sect. Talaromyces</taxon>
    </lineage>
</organism>
<keyword evidence="6" id="KW-0539">Nucleus</keyword>
<proteinExistence type="predicted"/>
<dbReference type="GO" id="GO:0000981">
    <property type="term" value="F:DNA-binding transcription factor activity, RNA polymerase II-specific"/>
    <property type="evidence" value="ECO:0007669"/>
    <property type="project" value="InterPro"/>
</dbReference>
<dbReference type="GO" id="GO:0000978">
    <property type="term" value="F:RNA polymerase II cis-regulatory region sequence-specific DNA binding"/>
    <property type="evidence" value="ECO:0007669"/>
    <property type="project" value="InterPro"/>
</dbReference>
<keyword evidence="2" id="KW-0479">Metal-binding</keyword>
<comment type="subcellular location">
    <subcellularLocation>
        <location evidence="1">Nucleus</location>
    </subcellularLocation>
</comment>
<sequence length="796" mass="88828">MDSTHAGAWLPLPAQLTNTIATFENDMNITFEGDPAPCSLNLEENCNEWPASMLSVNWLYPQDLAMEDSQSDGLSYSSAGTAPQSSAGLEMGLAQVYDESACDSFGLGSTQIHSTAPKTKFFTSEGTLESSLSSSPSFDGMYYVEGTAGRAAFNRRISKRNNGMESTTSEREGISVSSGLSSISQDVFVSQTVYEDLLCKVQVKCNSLGIGPDKATLPTRNEIEQHIQSYFNGFHATYPFLQKKPSQFVSTGGWLLLLAVAAVGLRYSHEEPETSLSYLVDRIVSDHFNDFEYNNNEQPWIPGADACESSVLDLIIVQAGLLNCLLLLHSGRTNSIKRALNQRYRLVEACNWLGVLSAVESTPLNCIEAVNSEDVVSRWLDGEARVRAGWMMWMLDSVVLYEFNHLPLLQIGDVKIPLPCREEVWHCGTADMITNEKYRPDALEILYLEKKIPPNLGDLATNMLILAICRRTREATIQNQTKLTSWSPTAKQQHHSHRGTQVESWPPALPLVSKWRNSACDCLDILHWEANATVAHTRGWENPTIFHLHLARLLILVPIHHIQRLATPSKSDYAGYKTSKNHVVRWANLDQFKARLSLVHAGALFWYVRRYSSRGFLEPFGVYAATLTIWAYSTYIHQSGRQDDIMSATLDDSTPVHSSVQQSELSRSTKMPQNDEDEGDSQSTVIQLDRPCDDEIIQMYIRFGPRISARMTGVGAICEASSPRRILKQGLRLLDGLEERESSSHAENLEAPKTVNPSWGISRSFSEILRLLVTLQCNPEQEANRAEAETPQNIIL</sequence>
<dbReference type="Proteomes" id="UP000053095">
    <property type="component" value="Unassembled WGS sequence"/>
</dbReference>
<evidence type="ECO:0000256" key="4">
    <source>
        <dbReference type="ARBA" id="ARBA00022771"/>
    </source>
</evidence>
<dbReference type="Pfam" id="PF04082">
    <property type="entry name" value="Fungal_trans"/>
    <property type="match status" value="1"/>
</dbReference>
<feature type="region of interest" description="Disordered" evidence="7">
    <location>
        <begin position="648"/>
        <end position="684"/>
    </location>
</feature>
<dbReference type="CDD" id="cd12148">
    <property type="entry name" value="fungal_TF_MHR"/>
    <property type="match status" value="1"/>
</dbReference>
<dbReference type="PANTHER" id="PTHR40626">
    <property type="entry name" value="MIP31509P"/>
    <property type="match status" value="1"/>
</dbReference>
<evidence type="ECO:0000313" key="10">
    <source>
        <dbReference type="Proteomes" id="UP000053095"/>
    </source>
</evidence>
<dbReference type="GO" id="GO:0005634">
    <property type="term" value="C:nucleus"/>
    <property type="evidence" value="ECO:0007669"/>
    <property type="project" value="UniProtKB-SubCell"/>
</dbReference>
<accession>A0A478EAV7</accession>
<evidence type="ECO:0000256" key="1">
    <source>
        <dbReference type="ARBA" id="ARBA00004123"/>
    </source>
</evidence>
<keyword evidence="4" id="KW-0863">Zinc-finger</keyword>
<evidence type="ECO:0000256" key="2">
    <source>
        <dbReference type="ARBA" id="ARBA00022723"/>
    </source>
</evidence>
<evidence type="ECO:0000256" key="3">
    <source>
        <dbReference type="ARBA" id="ARBA00022737"/>
    </source>
</evidence>
<dbReference type="EMBL" id="DF933840">
    <property type="protein sequence ID" value="GAM42472.1"/>
    <property type="molecule type" value="Genomic_DNA"/>
</dbReference>
<keyword evidence="10" id="KW-1185">Reference proteome</keyword>
<dbReference type="InterPro" id="IPR051059">
    <property type="entry name" value="VerF-like"/>
</dbReference>